<keyword evidence="6 11" id="KW-0862">Zinc</keyword>
<evidence type="ECO:0000259" key="12">
    <source>
        <dbReference type="SMART" id="SM00829"/>
    </source>
</evidence>
<dbReference type="Pfam" id="PF08240">
    <property type="entry name" value="ADH_N"/>
    <property type="match status" value="1"/>
</dbReference>
<dbReference type="SUPFAM" id="SSF51735">
    <property type="entry name" value="NAD(P)-binding Rossmann-fold domains"/>
    <property type="match status" value="1"/>
</dbReference>
<protein>
    <recommendedName>
        <fullName evidence="4">Alcohol dehydrogenase</fullName>
        <ecNumber evidence="3">1.1.1.1</ecNumber>
    </recommendedName>
</protein>
<evidence type="ECO:0000256" key="3">
    <source>
        <dbReference type="ARBA" id="ARBA00013190"/>
    </source>
</evidence>
<dbReference type="SMART" id="SM00829">
    <property type="entry name" value="PKS_ER"/>
    <property type="match status" value="1"/>
</dbReference>
<name>A0A927R9J1_9ACTN</name>
<comment type="caution">
    <text evidence="13">The sequence shown here is derived from an EMBL/GenBank/DDBJ whole genome shotgun (WGS) entry which is preliminary data.</text>
</comment>
<dbReference type="GO" id="GO:0004022">
    <property type="term" value="F:alcohol dehydrogenase (NAD+) activity"/>
    <property type="evidence" value="ECO:0007669"/>
    <property type="project" value="UniProtKB-EC"/>
</dbReference>
<evidence type="ECO:0000256" key="1">
    <source>
        <dbReference type="ARBA" id="ARBA00001947"/>
    </source>
</evidence>
<evidence type="ECO:0000256" key="11">
    <source>
        <dbReference type="RuleBase" id="RU361277"/>
    </source>
</evidence>
<evidence type="ECO:0000256" key="7">
    <source>
        <dbReference type="ARBA" id="ARBA00023002"/>
    </source>
</evidence>
<feature type="domain" description="Enoyl reductase (ER)" evidence="12">
    <location>
        <begin position="12"/>
        <end position="336"/>
    </location>
</feature>
<dbReference type="PANTHER" id="PTHR42940">
    <property type="entry name" value="ALCOHOL DEHYDROGENASE 1-RELATED"/>
    <property type="match status" value="1"/>
</dbReference>
<dbReference type="EC" id="1.1.1.1" evidence="3"/>
<dbReference type="InterPro" id="IPR011032">
    <property type="entry name" value="GroES-like_sf"/>
</dbReference>
<dbReference type="InterPro" id="IPR002328">
    <property type="entry name" value="ADH_Zn_CS"/>
</dbReference>
<evidence type="ECO:0000256" key="10">
    <source>
        <dbReference type="ARBA" id="ARBA00049243"/>
    </source>
</evidence>
<organism evidence="13 14">
    <name type="scientific">Actinopolymorpha pittospori</name>
    <dbReference type="NCBI Taxonomy" id="648752"/>
    <lineage>
        <taxon>Bacteria</taxon>
        <taxon>Bacillati</taxon>
        <taxon>Actinomycetota</taxon>
        <taxon>Actinomycetes</taxon>
        <taxon>Propionibacteriales</taxon>
        <taxon>Actinopolymorphaceae</taxon>
        <taxon>Actinopolymorpha</taxon>
    </lineage>
</organism>
<evidence type="ECO:0000256" key="8">
    <source>
        <dbReference type="ARBA" id="ARBA00023027"/>
    </source>
</evidence>
<dbReference type="PROSITE" id="PS00059">
    <property type="entry name" value="ADH_ZINC"/>
    <property type="match status" value="1"/>
</dbReference>
<comment type="catalytic activity">
    <reaction evidence="9">
        <text>a secondary alcohol + NAD(+) = a ketone + NADH + H(+)</text>
        <dbReference type="Rhea" id="RHEA:10740"/>
        <dbReference type="ChEBI" id="CHEBI:15378"/>
        <dbReference type="ChEBI" id="CHEBI:17087"/>
        <dbReference type="ChEBI" id="CHEBI:35681"/>
        <dbReference type="ChEBI" id="CHEBI:57540"/>
        <dbReference type="ChEBI" id="CHEBI:57945"/>
        <dbReference type="EC" id="1.1.1.1"/>
    </reaction>
</comment>
<dbReference type="EMBL" id="JADBEM010000001">
    <property type="protein sequence ID" value="MBE1604035.1"/>
    <property type="molecule type" value="Genomic_DNA"/>
</dbReference>
<comment type="similarity">
    <text evidence="2 11">Belongs to the zinc-containing alcohol dehydrogenase family.</text>
</comment>
<dbReference type="SUPFAM" id="SSF50129">
    <property type="entry name" value="GroES-like"/>
    <property type="match status" value="1"/>
</dbReference>
<evidence type="ECO:0000256" key="6">
    <source>
        <dbReference type="ARBA" id="ARBA00022833"/>
    </source>
</evidence>
<dbReference type="InterPro" id="IPR013149">
    <property type="entry name" value="ADH-like_C"/>
</dbReference>
<evidence type="ECO:0000313" key="13">
    <source>
        <dbReference type="EMBL" id="MBE1604035.1"/>
    </source>
</evidence>
<dbReference type="FunFam" id="3.40.50.720:FF:000039">
    <property type="entry name" value="Alcohol dehydrogenase AdhP"/>
    <property type="match status" value="1"/>
</dbReference>
<accession>A0A927R9J1</accession>
<dbReference type="AlphaFoldDB" id="A0A927R9J1"/>
<dbReference type="RefSeq" id="WP_192748688.1">
    <property type="nucleotide sequence ID" value="NZ_BAABJL010000135.1"/>
</dbReference>
<dbReference type="Gene3D" id="3.90.180.10">
    <property type="entry name" value="Medium-chain alcohol dehydrogenases, catalytic domain"/>
    <property type="match status" value="1"/>
</dbReference>
<keyword evidence="7 13" id="KW-0560">Oxidoreductase</keyword>
<dbReference type="Gene3D" id="3.40.50.720">
    <property type="entry name" value="NAD(P)-binding Rossmann-like Domain"/>
    <property type="match status" value="1"/>
</dbReference>
<proteinExistence type="inferred from homology"/>
<dbReference type="InterPro" id="IPR020843">
    <property type="entry name" value="ER"/>
</dbReference>
<dbReference type="InterPro" id="IPR013154">
    <property type="entry name" value="ADH-like_N"/>
</dbReference>
<dbReference type="Pfam" id="PF00107">
    <property type="entry name" value="ADH_zinc_N"/>
    <property type="match status" value="1"/>
</dbReference>
<evidence type="ECO:0000256" key="5">
    <source>
        <dbReference type="ARBA" id="ARBA00022723"/>
    </source>
</evidence>
<keyword evidence="14" id="KW-1185">Reference proteome</keyword>
<dbReference type="GO" id="GO:0005737">
    <property type="term" value="C:cytoplasm"/>
    <property type="evidence" value="ECO:0007669"/>
    <property type="project" value="TreeGrafter"/>
</dbReference>
<comment type="catalytic activity">
    <reaction evidence="10">
        <text>a primary alcohol + NAD(+) = an aldehyde + NADH + H(+)</text>
        <dbReference type="Rhea" id="RHEA:10736"/>
        <dbReference type="ChEBI" id="CHEBI:15378"/>
        <dbReference type="ChEBI" id="CHEBI:15734"/>
        <dbReference type="ChEBI" id="CHEBI:17478"/>
        <dbReference type="ChEBI" id="CHEBI:57540"/>
        <dbReference type="ChEBI" id="CHEBI:57945"/>
        <dbReference type="EC" id="1.1.1.1"/>
    </reaction>
</comment>
<comment type="cofactor">
    <cofactor evidence="1 11">
        <name>Zn(2+)</name>
        <dbReference type="ChEBI" id="CHEBI:29105"/>
    </cofactor>
</comment>
<evidence type="ECO:0000313" key="14">
    <source>
        <dbReference type="Proteomes" id="UP000638648"/>
    </source>
</evidence>
<keyword evidence="5 11" id="KW-0479">Metal-binding</keyword>
<evidence type="ECO:0000256" key="9">
    <source>
        <dbReference type="ARBA" id="ARBA00049164"/>
    </source>
</evidence>
<dbReference type="PANTHER" id="PTHR42940:SF7">
    <property type="entry name" value="ALCOHOL DEHYDROGENASE-LIKE N-TERMINAL DOMAIN-CONTAINING PROTEIN"/>
    <property type="match status" value="1"/>
</dbReference>
<keyword evidence="8" id="KW-0520">NAD</keyword>
<reference evidence="13" key="1">
    <citation type="submission" date="2020-10" db="EMBL/GenBank/DDBJ databases">
        <title>Sequencing the genomes of 1000 actinobacteria strains.</title>
        <authorList>
            <person name="Klenk H.-P."/>
        </authorList>
    </citation>
    <scope>NUCLEOTIDE SEQUENCE</scope>
    <source>
        <strain evidence="13">DSM 45354</strain>
    </source>
</reference>
<evidence type="ECO:0000256" key="2">
    <source>
        <dbReference type="ARBA" id="ARBA00008072"/>
    </source>
</evidence>
<sequence>MTSMIHAVQVSRANALLGVVDLPEPSPGYGKVRIAVEACGICGSDVAMVQGSFGDGPFPLTPGHEIAGRIDMLGEGVEGWQLGDRVAVGWYGGNDGTCQSCREGDPINCVNLQVPGLAYPGGYAESTVVPTSALARIPEELTFAEAAPMGCAGVTVFNALRRTSAWPGDLVAVLGLGGLGHLAVQFADKMGFDVAVIDRGSKKEATARQLGARHYLDSTVQEVPKALQALGGAIVILATAPNPAAMTAAIDGLRAHGEMVVVGFSPEKIEVSPVQLITGQKTLRGHNAGTSREVEETLRFVAQSGVRAITEQAPLEDAPQAFDKVLAGATRFRGVLIPARS</sequence>
<evidence type="ECO:0000256" key="4">
    <source>
        <dbReference type="ARBA" id="ARBA00016352"/>
    </source>
</evidence>
<dbReference type="Proteomes" id="UP000638648">
    <property type="component" value="Unassembled WGS sequence"/>
</dbReference>
<gene>
    <name evidence="13" type="ORF">HEB94_000883</name>
</gene>
<dbReference type="GO" id="GO:0008270">
    <property type="term" value="F:zinc ion binding"/>
    <property type="evidence" value="ECO:0007669"/>
    <property type="project" value="InterPro"/>
</dbReference>
<dbReference type="InterPro" id="IPR036291">
    <property type="entry name" value="NAD(P)-bd_dom_sf"/>
</dbReference>